<dbReference type="PRINTS" id="PR00344">
    <property type="entry name" value="BCTRLSENSOR"/>
</dbReference>
<dbReference type="SMART" id="SM00086">
    <property type="entry name" value="PAC"/>
    <property type="match status" value="2"/>
</dbReference>
<evidence type="ECO:0000256" key="7">
    <source>
        <dbReference type="ARBA" id="ARBA00022741"/>
    </source>
</evidence>
<dbReference type="GO" id="GO:0007234">
    <property type="term" value="P:osmosensory signaling via phosphorelay pathway"/>
    <property type="evidence" value="ECO:0007669"/>
    <property type="project" value="TreeGrafter"/>
</dbReference>
<dbReference type="GO" id="GO:0030295">
    <property type="term" value="F:protein kinase activator activity"/>
    <property type="evidence" value="ECO:0007669"/>
    <property type="project" value="TreeGrafter"/>
</dbReference>
<dbReference type="InterPro" id="IPR000014">
    <property type="entry name" value="PAS"/>
</dbReference>
<dbReference type="GO" id="GO:0005886">
    <property type="term" value="C:plasma membrane"/>
    <property type="evidence" value="ECO:0007669"/>
    <property type="project" value="UniProtKB-SubCell"/>
</dbReference>
<evidence type="ECO:0000259" key="13">
    <source>
        <dbReference type="PROSITE" id="PS50109"/>
    </source>
</evidence>
<dbReference type="Pfam" id="PF13426">
    <property type="entry name" value="PAS_9"/>
    <property type="match status" value="1"/>
</dbReference>
<dbReference type="EC" id="2.7.13.3" evidence="3"/>
<dbReference type="Gene3D" id="1.10.287.130">
    <property type="match status" value="1"/>
</dbReference>
<evidence type="ECO:0000259" key="14">
    <source>
        <dbReference type="PROSITE" id="PS50113"/>
    </source>
</evidence>
<dbReference type="GO" id="GO:0000156">
    <property type="term" value="F:phosphorelay response regulator activity"/>
    <property type="evidence" value="ECO:0007669"/>
    <property type="project" value="TreeGrafter"/>
</dbReference>
<dbReference type="AlphaFoldDB" id="A0A7U3Q6M4"/>
<dbReference type="PROSITE" id="PS50113">
    <property type="entry name" value="PAC"/>
    <property type="match status" value="1"/>
</dbReference>
<dbReference type="Gene3D" id="3.30.450.20">
    <property type="entry name" value="PAS domain"/>
    <property type="match status" value="5"/>
</dbReference>
<evidence type="ECO:0000256" key="6">
    <source>
        <dbReference type="ARBA" id="ARBA00022679"/>
    </source>
</evidence>
<evidence type="ECO:0000256" key="10">
    <source>
        <dbReference type="ARBA" id="ARBA00023012"/>
    </source>
</evidence>
<keyword evidence="6" id="KW-0808">Transferase</keyword>
<dbReference type="InterPro" id="IPR050351">
    <property type="entry name" value="BphY/WalK/GraS-like"/>
</dbReference>
<dbReference type="PANTHER" id="PTHR42878:SF12">
    <property type="entry name" value="SENSOR HISTIDINE KINASE YCBM"/>
    <property type="match status" value="1"/>
</dbReference>
<comment type="subcellular location">
    <subcellularLocation>
        <location evidence="2">Cell membrane</location>
    </subcellularLocation>
</comment>
<name>A0A7U3Q6M4_9SPHI</name>
<dbReference type="CDD" id="cd00082">
    <property type="entry name" value="HisKA"/>
    <property type="match status" value="1"/>
</dbReference>
<keyword evidence="16" id="KW-1185">Reference proteome</keyword>
<evidence type="ECO:0000256" key="3">
    <source>
        <dbReference type="ARBA" id="ARBA00012438"/>
    </source>
</evidence>
<dbReference type="InterPro" id="IPR035965">
    <property type="entry name" value="PAS-like_dom_sf"/>
</dbReference>
<dbReference type="Pfam" id="PF02518">
    <property type="entry name" value="HATPase_c"/>
    <property type="match status" value="1"/>
</dbReference>
<dbReference type="InterPro" id="IPR003661">
    <property type="entry name" value="HisK_dim/P_dom"/>
</dbReference>
<keyword evidence="11" id="KW-0472">Membrane</keyword>
<dbReference type="FunFam" id="3.30.565.10:FF:000023">
    <property type="entry name" value="PAS domain-containing sensor histidine kinase"/>
    <property type="match status" value="1"/>
</dbReference>
<keyword evidence="5" id="KW-0597">Phosphoprotein</keyword>
<feature type="domain" description="Histidine kinase" evidence="13">
    <location>
        <begin position="785"/>
        <end position="1000"/>
    </location>
</feature>
<keyword evidence="10" id="KW-0902">Two-component regulatory system</keyword>
<dbReference type="InterPro" id="IPR004358">
    <property type="entry name" value="Sig_transdc_His_kin-like_C"/>
</dbReference>
<dbReference type="Pfam" id="PF08448">
    <property type="entry name" value="PAS_4"/>
    <property type="match status" value="1"/>
</dbReference>
<dbReference type="InterPro" id="IPR003594">
    <property type="entry name" value="HATPase_dom"/>
</dbReference>
<keyword evidence="9" id="KW-0067">ATP-binding</keyword>
<evidence type="ECO:0000313" key="15">
    <source>
        <dbReference type="EMBL" id="QPH38915.1"/>
    </source>
</evidence>
<protein>
    <recommendedName>
        <fullName evidence="3">histidine kinase</fullName>
        <ecNumber evidence="3">2.7.13.3</ecNumber>
    </recommendedName>
</protein>
<evidence type="ECO:0000256" key="2">
    <source>
        <dbReference type="ARBA" id="ARBA00004236"/>
    </source>
</evidence>
<dbReference type="SUPFAM" id="SSF55785">
    <property type="entry name" value="PYP-like sensor domain (PAS domain)"/>
    <property type="match status" value="5"/>
</dbReference>
<organism evidence="15 16">
    <name type="scientific">Pedobacter endophyticus</name>
    <dbReference type="NCBI Taxonomy" id="2789740"/>
    <lineage>
        <taxon>Bacteria</taxon>
        <taxon>Pseudomonadati</taxon>
        <taxon>Bacteroidota</taxon>
        <taxon>Sphingobacteriia</taxon>
        <taxon>Sphingobacteriales</taxon>
        <taxon>Sphingobacteriaceae</taxon>
        <taxon>Pedobacter</taxon>
    </lineage>
</organism>
<evidence type="ECO:0000256" key="11">
    <source>
        <dbReference type="ARBA" id="ARBA00023136"/>
    </source>
</evidence>
<evidence type="ECO:0000256" key="4">
    <source>
        <dbReference type="ARBA" id="ARBA00022475"/>
    </source>
</evidence>
<dbReference type="Gene3D" id="3.30.565.10">
    <property type="entry name" value="Histidine kinase-like ATPase, C-terminal domain"/>
    <property type="match status" value="1"/>
</dbReference>
<dbReference type="SUPFAM" id="SSF55874">
    <property type="entry name" value="ATPase domain of HSP90 chaperone/DNA topoisomerase II/histidine kinase"/>
    <property type="match status" value="1"/>
</dbReference>
<reference evidence="15 16" key="1">
    <citation type="submission" date="2020-11" db="EMBL/GenBank/DDBJ databases">
        <title>Pedobacter endophytica, an endophytic bacteria isolated form Carex pumila.</title>
        <authorList>
            <person name="Peng Y."/>
            <person name="Jiang L."/>
            <person name="Lee J."/>
        </authorList>
    </citation>
    <scope>NUCLEOTIDE SEQUENCE [LARGE SCALE GENOMIC DNA]</scope>
    <source>
        <strain evidence="15 16">JBR3-12</strain>
    </source>
</reference>
<dbReference type="Pfam" id="PF13188">
    <property type="entry name" value="PAS_8"/>
    <property type="match status" value="2"/>
</dbReference>
<dbReference type="InterPro" id="IPR036890">
    <property type="entry name" value="HATPase_C_sf"/>
</dbReference>
<dbReference type="InterPro" id="IPR036097">
    <property type="entry name" value="HisK_dim/P_sf"/>
</dbReference>
<accession>A0A7U3Q6M4</accession>
<dbReference type="SMART" id="SM00387">
    <property type="entry name" value="HATPase_c"/>
    <property type="match status" value="1"/>
</dbReference>
<dbReference type="SUPFAM" id="SSF47384">
    <property type="entry name" value="Homodimeric domain of signal transducing histidine kinase"/>
    <property type="match status" value="1"/>
</dbReference>
<evidence type="ECO:0000256" key="8">
    <source>
        <dbReference type="ARBA" id="ARBA00022777"/>
    </source>
</evidence>
<dbReference type="InterPro" id="IPR001610">
    <property type="entry name" value="PAC"/>
</dbReference>
<dbReference type="KEGG" id="pex:IZT61_17890"/>
<evidence type="ECO:0000256" key="5">
    <source>
        <dbReference type="ARBA" id="ARBA00022553"/>
    </source>
</evidence>
<keyword evidence="4" id="KW-1003">Cell membrane</keyword>
<gene>
    <name evidence="15" type="ORF">IZT61_17890</name>
</gene>
<dbReference type="Pfam" id="PF00512">
    <property type="entry name" value="HisKA"/>
    <property type="match status" value="1"/>
</dbReference>
<evidence type="ECO:0000256" key="12">
    <source>
        <dbReference type="SAM" id="Coils"/>
    </source>
</evidence>
<dbReference type="GO" id="GO:0005524">
    <property type="term" value="F:ATP binding"/>
    <property type="evidence" value="ECO:0007669"/>
    <property type="project" value="UniProtKB-KW"/>
</dbReference>
<feature type="coiled-coil region" evidence="12">
    <location>
        <begin position="136"/>
        <end position="212"/>
    </location>
</feature>
<comment type="catalytic activity">
    <reaction evidence="1">
        <text>ATP + protein L-histidine = ADP + protein N-phospho-L-histidine.</text>
        <dbReference type="EC" id="2.7.13.3"/>
    </reaction>
</comment>
<dbReference type="Proteomes" id="UP000594759">
    <property type="component" value="Chromosome"/>
</dbReference>
<evidence type="ECO:0000313" key="16">
    <source>
        <dbReference type="Proteomes" id="UP000594759"/>
    </source>
</evidence>
<evidence type="ECO:0000256" key="1">
    <source>
        <dbReference type="ARBA" id="ARBA00000085"/>
    </source>
</evidence>
<feature type="domain" description="PAC" evidence="14">
    <location>
        <begin position="728"/>
        <end position="781"/>
    </location>
</feature>
<sequence length="1000" mass="111607">MINARNIVPAAEMLDILFKSPNATAVYSGEELTIITANAAMLRLYGKDESIIGKRFDQAIPKFNNQAFLGILKQVWSSGETYLAKDNAATIEVDGKLTVFYLDFEYRAILGQDGKTSYILHTAFEVSERIAPWKGVEEKSRVEKQLNEELMSIKEEYQATNEDLAALNEKYQATNEEITALNEELESINQQLREYQEKLEGINYNLKESEARFRSLIDIAPVAIAVYRGPDMLIEEANEHMLAIWGQRAEVIGKSIHLARADLKGHDYFHIIEQVIDHKISHTEYGVRGPVAWEGDLINGYFDVSCKPVAIDEEGLSGVVIVVNDVTEKTLALIRQEETNEEMAAIYEEMSVSNEELMESQVLLRELNEVLNISEGRFRSMIEQSPVAMSSLKGEEMVIEVANDAVLDIWGKERSIVGLPLALALPELDGQDFLDILANVYQTGTPFYGKELKASLSKNGIVSDHFLNFVYQPVAGSNGLTDSILIVANEVTEQVMARRIIEESERKFRNLIEQAAVAIIVFRGDNLIIDAVNPRMLELLDKGPEIYGRPLLDAVPELHGQPPYDLLYEVYTTGITYQGFETPVTLVRNGKQEEGYYNFTYTPLIENGKITGIIDMAVNVTEQVNASKQLITLNQELNDKNQSLSDTNLHLKEARDSANMAIAAANLGAWSVDLFTSQMTISSRAKEIHGLAESTDINLEDAINMVNNEYRDEVSSAIMGCIESRKAFSVDYLIQPADNSDPKWLRTNGKAHFDDKDTLLSIIGTTQDITEQKKSEQLKNDFLSIVSHELKTPLTSLNGYLQVLSLKAKRSDDITNLSMLGSAVKQVGKMNSMINGFLDVGRLEAGKIYIDKTRFDMAILVGEMEEETVPGINTHKIIFTPVITTFVEADKDKIGQVITNLVSNAVKYSSAGTTITVACITQENYALVSIKDEGMGISILDKEKLFDRFYRVETTAMRNINGFGIGLYLCKEIIERHHGTIGVESEIGKGSTFWFKIPVA</sequence>
<evidence type="ECO:0000256" key="9">
    <source>
        <dbReference type="ARBA" id="ARBA00022840"/>
    </source>
</evidence>
<keyword evidence="8" id="KW-0418">Kinase</keyword>
<dbReference type="SMART" id="SM00091">
    <property type="entry name" value="PAS"/>
    <property type="match status" value="4"/>
</dbReference>
<proteinExistence type="predicted"/>
<dbReference type="PANTHER" id="PTHR42878">
    <property type="entry name" value="TWO-COMPONENT HISTIDINE KINASE"/>
    <property type="match status" value="1"/>
</dbReference>
<dbReference type="GO" id="GO:0000155">
    <property type="term" value="F:phosphorelay sensor kinase activity"/>
    <property type="evidence" value="ECO:0007669"/>
    <property type="project" value="InterPro"/>
</dbReference>
<keyword evidence="7" id="KW-0547">Nucleotide-binding</keyword>
<dbReference type="RefSeq" id="WP_196098390.1">
    <property type="nucleotide sequence ID" value="NZ_CP064939.1"/>
</dbReference>
<dbReference type="EMBL" id="CP064939">
    <property type="protein sequence ID" value="QPH38915.1"/>
    <property type="molecule type" value="Genomic_DNA"/>
</dbReference>
<dbReference type="InterPro" id="IPR005467">
    <property type="entry name" value="His_kinase_dom"/>
</dbReference>
<dbReference type="SMART" id="SM00388">
    <property type="entry name" value="HisKA"/>
    <property type="match status" value="1"/>
</dbReference>
<dbReference type="PROSITE" id="PS50109">
    <property type="entry name" value="HIS_KIN"/>
    <property type="match status" value="1"/>
</dbReference>
<dbReference type="InterPro" id="IPR000700">
    <property type="entry name" value="PAS-assoc_C"/>
</dbReference>
<dbReference type="InterPro" id="IPR013656">
    <property type="entry name" value="PAS_4"/>
</dbReference>
<keyword evidence="12" id="KW-0175">Coiled coil</keyword>